<dbReference type="SUPFAM" id="SSF117856">
    <property type="entry name" value="AF0104/ALDC/Ptd012-like"/>
    <property type="match status" value="1"/>
</dbReference>
<dbReference type="AlphaFoldDB" id="A0A1V5M9P5"/>
<reference evidence="2 3" key="1">
    <citation type="submission" date="2017-02" db="EMBL/GenBank/DDBJ databases">
        <title>Delving into the versatile metabolic prowess of the omnipresent phylum Bacteroidetes.</title>
        <authorList>
            <person name="Nobu M.K."/>
            <person name="Mei R."/>
            <person name="Narihiro T."/>
            <person name="Kuroda K."/>
            <person name="Liu W.-T."/>
        </authorList>
    </citation>
    <scope>NUCLEOTIDE SEQUENCE [LARGE SCALE GENOMIC DNA]</scope>
    <source>
        <strain evidence="2">ADurb.Bin417</strain>
    </source>
</reference>
<dbReference type="EMBL" id="MWAK01000316">
    <property type="protein sequence ID" value="OPZ89886.1"/>
    <property type="molecule type" value="Genomic_DNA"/>
</dbReference>
<dbReference type="CDD" id="cd11378">
    <property type="entry name" value="DUF296"/>
    <property type="match status" value="1"/>
</dbReference>
<comment type="caution">
    <text evidence="2">The sequence shown here is derived from an EMBL/GenBank/DDBJ whole genome shotgun (WGS) entry which is preliminary data.</text>
</comment>
<dbReference type="PANTHER" id="PTHR34988">
    <property type="entry name" value="PROTEIN, PUTATIVE-RELATED"/>
    <property type="match status" value="1"/>
</dbReference>
<organism evidence="2 3">
    <name type="scientific">candidate division TA06 bacterium ADurb.Bin417</name>
    <dbReference type="NCBI Taxonomy" id="1852828"/>
    <lineage>
        <taxon>Bacteria</taxon>
        <taxon>Bacteria division TA06</taxon>
    </lineage>
</organism>
<evidence type="ECO:0000259" key="1">
    <source>
        <dbReference type="PROSITE" id="PS51742"/>
    </source>
</evidence>
<dbReference type="Gene3D" id="3.30.1330.80">
    <property type="entry name" value="Hypothetical protein, similar to alpha- acetolactate decarboxylase, domain 2"/>
    <property type="match status" value="1"/>
</dbReference>
<feature type="domain" description="PPC" evidence="1">
    <location>
        <begin position="3"/>
        <end position="121"/>
    </location>
</feature>
<dbReference type="PROSITE" id="PS51742">
    <property type="entry name" value="PPC"/>
    <property type="match status" value="1"/>
</dbReference>
<proteinExistence type="predicted"/>
<evidence type="ECO:0000313" key="3">
    <source>
        <dbReference type="Proteomes" id="UP000485484"/>
    </source>
</evidence>
<dbReference type="Pfam" id="PF03479">
    <property type="entry name" value="PCC"/>
    <property type="match status" value="1"/>
</dbReference>
<dbReference type="InterPro" id="IPR005175">
    <property type="entry name" value="PPC_dom"/>
</dbReference>
<dbReference type="Proteomes" id="UP000485484">
    <property type="component" value="Unassembled WGS sequence"/>
</dbReference>
<name>A0A1V5M9P5_UNCT6</name>
<protein>
    <recommendedName>
        <fullName evidence="1">PPC domain-containing protein</fullName>
    </recommendedName>
</protein>
<gene>
    <name evidence="2" type="ORF">BWY73_01424</name>
</gene>
<sequence>MEDRIVNELVIMRLQPGENLMERLVEAGRKYGVRLGVVVSGLGTTRKVRLGYFRSPGNYDTRTFEGVHELLALSGGLRLEGNELKPHLHATVSGPDLQAWGGHLLELEAAVMVEVVLRKIE</sequence>
<accession>A0A1V5M9P5</accession>
<dbReference type="PANTHER" id="PTHR34988:SF1">
    <property type="entry name" value="DNA-BINDING PROTEIN"/>
    <property type="match status" value="1"/>
</dbReference>
<evidence type="ECO:0000313" key="2">
    <source>
        <dbReference type="EMBL" id="OPZ89886.1"/>
    </source>
</evidence>